<keyword evidence="2" id="KW-1185">Reference proteome</keyword>
<evidence type="ECO:0000313" key="2">
    <source>
        <dbReference type="Proteomes" id="UP001187531"/>
    </source>
</evidence>
<protein>
    <submittedName>
        <fullName evidence="1">Uncharacterized protein</fullName>
    </submittedName>
</protein>
<dbReference type="Proteomes" id="UP001187531">
    <property type="component" value="Unassembled WGS sequence"/>
</dbReference>
<reference evidence="1" key="1">
    <citation type="submission" date="2023-07" db="EMBL/GenBank/DDBJ databases">
        <title>Chromosome-level genome assembly of Artemia franciscana.</title>
        <authorList>
            <person name="Jo E."/>
        </authorList>
    </citation>
    <scope>NUCLEOTIDE SEQUENCE</scope>
    <source>
        <tissue evidence="1">Whole body</tissue>
    </source>
</reference>
<name>A0AA88I0R5_ARTSF</name>
<comment type="caution">
    <text evidence="1">The sequence shown here is derived from an EMBL/GenBank/DDBJ whole genome shotgun (WGS) entry which is preliminary data.</text>
</comment>
<gene>
    <name evidence="1" type="ORF">QYM36_010515</name>
</gene>
<sequence length="96" mass="11278">MYSLRRSAIRNYYSEKFSENAGDAKGTWQIINDAWIGERKNYKTDEIFVNGKRVVEPKHIVDEFCEYFSKIRTSIRSDIAQSSDLSVNEGFIDEIW</sequence>
<organism evidence="1 2">
    <name type="scientific">Artemia franciscana</name>
    <name type="common">Brine shrimp</name>
    <name type="synonym">Artemia sanfranciscana</name>
    <dbReference type="NCBI Taxonomy" id="6661"/>
    <lineage>
        <taxon>Eukaryota</taxon>
        <taxon>Metazoa</taxon>
        <taxon>Ecdysozoa</taxon>
        <taxon>Arthropoda</taxon>
        <taxon>Crustacea</taxon>
        <taxon>Branchiopoda</taxon>
        <taxon>Anostraca</taxon>
        <taxon>Artemiidae</taxon>
        <taxon>Artemia</taxon>
    </lineage>
</organism>
<evidence type="ECO:0000313" key="1">
    <source>
        <dbReference type="EMBL" id="KAK2715981.1"/>
    </source>
</evidence>
<dbReference type="AlphaFoldDB" id="A0AA88I0R5"/>
<accession>A0AA88I0R5</accession>
<dbReference type="EMBL" id="JAVRJZ010000012">
    <property type="protein sequence ID" value="KAK2715981.1"/>
    <property type="molecule type" value="Genomic_DNA"/>
</dbReference>
<proteinExistence type="predicted"/>